<comment type="caution">
    <text evidence="1">The sequence shown here is derived from an EMBL/GenBank/DDBJ whole genome shotgun (WGS) entry which is preliminary data.</text>
</comment>
<proteinExistence type="predicted"/>
<reference evidence="1" key="1">
    <citation type="submission" date="2021-05" db="EMBL/GenBank/DDBJ databases">
        <authorList>
            <person name="Pan Q."/>
            <person name="Jouanno E."/>
            <person name="Zahm M."/>
            <person name="Klopp C."/>
            <person name="Cabau C."/>
            <person name="Louis A."/>
            <person name="Berthelot C."/>
            <person name="Parey E."/>
            <person name="Roest Crollius H."/>
            <person name="Montfort J."/>
            <person name="Robinson-Rechavi M."/>
            <person name="Bouchez O."/>
            <person name="Lampietro C."/>
            <person name="Lopez Roques C."/>
            <person name="Donnadieu C."/>
            <person name="Postlethwait J."/>
            <person name="Bobe J."/>
            <person name="Dillon D."/>
            <person name="Chandos A."/>
            <person name="von Hippel F."/>
            <person name="Guiguen Y."/>
        </authorList>
    </citation>
    <scope>NUCLEOTIDE SEQUENCE</scope>
    <source>
        <strain evidence="1">YG-Jan2019</strain>
    </source>
</reference>
<organism evidence="1 2">
    <name type="scientific">Dallia pectoralis</name>
    <name type="common">Alaska blackfish</name>
    <dbReference type="NCBI Taxonomy" id="75939"/>
    <lineage>
        <taxon>Eukaryota</taxon>
        <taxon>Metazoa</taxon>
        <taxon>Chordata</taxon>
        <taxon>Craniata</taxon>
        <taxon>Vertebrata</taxon>
        <taxon>Euteleostomi</taxon>
        <taxon>Actinopterygii</taxon>
        <taxon>Neopterygii</taxon>
        <taxon>Teleostei</taxon>
        <taxon>Protacanthopterygii</taxon>
        <taxon>Esociformes</taxon>
        <taxon>Umbridae</taxon>
        <taxon>Dallia</taxon>
    </lineage>
</organism>
<sequence>MRLHFLFALTLAGLYLSLAQGSYEDCCLKYVHHMKPSSLRMVMSYRMQETDGGCNIPAVVLTMKKGKLICVDPKHQWVKNLIAKVQARNKKTMQRPKRLRG</sequence>
<protein>
    <submittedName>
        <fullName evidence="1">Uncharacterized protein</fullName>
    </submittedName>
</protein>
<evidence type="ECO:0000313" key="1">
    <source>
        <dbReference type="EMBL" id="KAJ8011486.1"/>
    </source>
</evidence>
<name>A0ACC2H659_DALPE</name>
<gene>
    <name evidence="1" type="ORF">DPEC_G00058720</name>
</gene>
<accession>A0ACC2H659</accession>
<evidence type="ECO:0000313" key="2">
    <source>
        <dbReference type="Proteomes" id="UP001157502"/>
    </source>
</evidence>
<keyword evidence="2" id="KW-1185">Reference proteome</keyword>
<dbReference type="EMBL" id="CM055732">
    <property type="protein sequence ID" value="KAJ8011486.1"/>
    <property type="molecule type" value="Genomic_DNA"/>
</dbReference>
<dbReference type="Proteomes" id="UP001157502">
    <property type="component" value="Chromosome 5"/>
</dbReference>